<dbReference type="Gene3D" id="1.20.1050.10">
    <property type="match status" value="1"/>
</dbReference>
<evidence type="ECO:0000313" key="3">
    <source>
        <dbReference type="Proteomes" id="UP001521785"/>
    </source>
</evidence>
<dbReference type="InterPro" id="IPR036282">
    <property type="entry name" value="Glutathione-S-Trfase_C_sf"/>
</dbReference>
<sequence length="265" mass="30587">MAPQTTIPTLHSLEHSQAHRCLWMLEELSAVDPTFKFNLKTYPRQVPYNKDLLTVFRLGKSPIMTLETTDGSPPPVIQFEPGVLTEAKSILEFINEEYASERWTPASPEDKRRNRFFNEFATGTLTQKCDFTLLFEILGQMAPWPLSWLYRVMGLPMTMRFKSDLQPVFDILEEALSEEKPWFGGAEIGVSDFNMSWGMEVAVQRGYCDLSKYAKLRNWYERVEQRDAKRRAVERGGTMDLMWFGNKGTKFKMGELGAGEQKKDD</sequence>
<name>A0ABR3RDP5_9PLEO</name>
<proteinExistence type="predicted"/>
<gene>
    <name evidence="2" type="ORF">SLS60_005977</name>
</gene>
<feature type="domain" description="GST C-terminal" evidence="1">
    <location>
        <begin position="107"/>
        <end position="251"/>
    </location>
</feature>
<dbReference type="Gene3D" id="3.40.30.10">
    <property type="entry name" value="Glutaredoxin"/>
    <property type="match status" value="1"/>
</dbReference>
<accession>A0ABR3RDP5</accession>
<dbReference type="EMBL" id="JAKJXO020000007">
    <property type="protein sequence ID" value="KAL1602561.1"/>
    <property type="molecule type" value="Genomic_DNA"/>
</dbReference>
<dbReference type="PROSITE" id="PS50405">
    <property type="entry name" value="GST_CTER"/>
    <property type="match status" value="1"/>
</dbReference>
<dbReference type="SUPFAM" id="SSF47616">
    <property type="entry name" value="GST C-terminal domain-like"/>
    <property type="match status" value="1"/>
</dbReference>
<dbReference type="InterPro" id="IPR010987">
    <property type="entry name" value="Glutathione-S-Trfase_C-like"/>
</dbReference>
<dbReference type="PANTHER" id="PTHR44051:SF9">
    <property type="entry name" value="GLUTATHIONE S-TRANSFERASE 1"/>
    <property type="match status" value="1"/>
</dbReference>
<reference evidence="2 3" key="1">
    <citation type="submission" date="2024-02" db="EMBL/GenBank/DDBJ databases">
        <title>De novo assembly and annotation of 12 fungi associated with fruit tree decline syndrome in Ontario, Canada.</title>
        <authorList>
            <person name="Sulman M."/>
            <person name="Ellouze W."/>
            <person name="Ilyukhin E."/>
        </authorList>
    </citation>
    <scope>NUCLEOTIDE SEQUENCE [LARGE SCALE GENOMIC DNA]</scope>
    <source>
        <strain evidence="2 3">M42-189</strain>
    </source>
</reference>
<comment type="caution">
    <text evidence="2">The sequence shown here is derived from an EMBL/GenBank/DDBJ whole genome shotgun (WGS) entry which is preliminary data.</text>
</comment>
<evidence type="ECO:0000259" key="1">
    <source>
        <dbReference type="PROSITE" id="PS50405"/>
    </source>
</evidence>
<evidence type="ECO:0000313" key="2">
    <source>
        <dbReference type="EMBL" id="KAL1602561.1"/>
    </source>
</evidence>
<protein>
    <recommendedName>
        <fullName evidence="1">GST C-terminal domain-containing protein</fullName>
    </recommendedName>
</protein>
<dbReference type="Proteomes" id="UP001521785">
    <property type="component" value="Unassembled WGS sequence"/>
</dbReference>
<organism evidence="2 3">
    <name type="scientific">Paraconiothyrium brasiliense</name>
    <dbReference type="NCBI Taxonomy" id="300254"/>
    <lineage>
        <taxon>Eukaryota</taxon>
        <taxon>Fungi</taxon>
        <taxon>Dikarya</taxon>
        <taxon>Ascomycota</taxon>
        <taxon>Pezizomycotina</taxon>
        <taxon>Dothideomycetes</taxon>
        <taxon>Pleosporomycetidae</taxon>
        <taxon>Pleosporales</taxon>
        <taxon>Massarineae</taxon>
        <taxon>Didymosphaeriaceae</taxon>
        <taxon>Paraconiothyrium</taxon>
    </lineage>
</organism>
<dbReference type="PANTHER" id="PTHR44051">
    <property type="entry name" value="GLUTATHIONE S-TRANSFERASE-RELATED"/>
    <property type="match status" value="1"/>
</dbReference>
<keyword evidence="3" id="KW-1185">Reference proteome</keyword>